<dbReference type="EMBL" id="LR796725">
    <property type="protein sequence ID" value="CAB4162445.1"/>
    <property type="molecule type" value="Genomic_DNA"/>
</dbReference>
<name>A0A6J5NZU7_9CAUD</name>
<evidence type="ECO:0000313" key="1">
    <source>
        <dbReference type="EMBL" id="CAB4162445.1"/>
    </source>
</evidence>
<proteinExistence type="predicted"/>
<reference evidence="1" key="1">
    <citation type="submission" date="2020-04" db="EMBL/GenBank/DDBJ databases">
        <authorList>
            <person name="Chiriac C."/>
            <person name="Salcher M."/>
            <person name="Ghai R."/>
            <person name="Kavagutti S V."/>
        </authorList>
    </citation>
    <scope>NUCLEOTIDE SEQUENCE</scope>
</reference>
<protein>
    <submittedName>
        <fullName evidence="1">Phage-like element PBSX protein, XkdF</fullName>
    </submittedName>
</protein>
<organism evidence="1">
    <name type="scientific">uncultured Caudovirales phage</name>
    <dbReference type="NCBI Taxonomy" id="2100421"/>
    <lineage>
        <taxon>Viruses</taxon>
        <taxon>Duplodnaviria</taxon>
        <taxon>Heunggongvirae</taxon>
        <taxon>Uroviricota</taxon>
        <taxon>Caudoviricetes</taxon>
        <taxon>Peduoviridae</taxon>
        <taxon>Maltschvirus</taxon>
        <taxon>Maltschvirus maltsch</taxon>
    </lineage>
</organism>
<accession>A0A6J5NZU7</accession>
<gene>
    <name evidence="1" type="ORF">UFOVP775_40</name>
</gene>
<sequence>MIRELPLYDIIIDLDDPETTVSFNSLVANPAHEKSFETFSKKIAYQFNDEEQVITGVAISANTPIFRRDPQTGEEYYVNFSPSSIKDIVFDYARRENFNNVNLEHDSKRVVDGIYMIMSYIIDESKGFTAPERFKDENDGSWIVSYKVTNKDVYDAAKAGMFTGFSIEGVFQLLETGKGWEHEFTAIYQELKKVQEYITFYNDYPEAVSNNAKKGIELNQKYGNKCATRVGRLRATTLANRQTVSVAVIKRMYSYLSRAEEYYDESDQSACGTISYLLWGGLAAKRWSEAKLKELGIFEQ</sequence>